<dbReference type="PROSITE" id="PS51464">
    <property type="entry name" value="SIS"/>
    <property type="match status" value="1"/>
</dbReference>
<dbReference type="PANTHER" id="PTHR30514">
    <property type="entry name" value="GLUCOKINASE"/>
    <property type="match status" value="1"/>
</dbReference>
<feature type="domain" description="HTH rpiR-type" evidence="4">
    <location>
        <begin position="6"/>
        <end position="82"/>
    </location>
</feature>
<sequence length="288" mass="30770">MLCAMEGCTILLNQALRHLAPSEAKVATYILEHPQDAVSMSITDLAEKAGSSAAAVVRLCKRLQFDGYAELKLSLAKEVYGNTPPVGGPYLFDVKQAQNSQQITSMMVQAVCENITKVVSVLSTKSLDKTLDALNGAHKILLAGIGASALAAMDLYQKLGRLGMYASFPAEQDLQIVNACSLDKQSVCLVFSYSGETRSMLTVAQKAKQSGATVIAITRVGGNSLTKISDQVLAVPDSEALYRQGASLSRLSQLVVVDILYSCLIARRSDADAFINATWKAVSREGTQ</sequence>
<name>A0A644Y748_9ZZZZ</name>
<dbReference type="GO" id="GO:1901135">
    <property type="term" value="P:carbohydrate derivative metabolic process"/>
    <property type="evidence" value="ECO:0007669"/>
    <property type="project" value="InterPro"/>
</dbReference>
<dbReference type="AlphaFoldDB" id="A0A644Y748"/>
<evidence type="ECO:0000256" key="3">
    <source>
        <dbReference type="ARBA" id="ARBA00023163"/>
    </source>
</evidence>
<dbReference type="EMBL" id="VSSQ01003700">
    <property type="protein sequence ID" value="MPM21934.1"/>
    <property type="molecule type" value="Genomic_DNA"/>
</dbReference>
<keyword evidence="3" id="KW-0804">Transcription</keyword>
<evidence type="ECO:0000313" key="6">
    <source>
        <dbReference type="EMBL" id="MPM21934.1"/>
    </source>
</evidence>
<dbReference type="Gene3D" id="1.10.10.10">
    <property type="entry name" value="Winged helix-like DNA-binding domain superfamily/Winged helix DNA-binding domain"/>
    <property type="match status" value="1"/>
</dbReference>
<dbReference type="InterPro" id="IPR001347">
    <property type="entry name" value="SIS_dom"/>
</dbReference>
<dbReference type="Pfam" id="PF01380">
    <property type="entry name" value="SIS"/>
    <property type="match status" value="1"/>
</dbReference>
<dbReference type="GO" id="GO:0003700">
    <property type="term" value="F:DNA-binding transcription factor activity"/>
    <property type="evidence" value="ECO:0007669"/>
    <property type="project" value="InterPro"/>
</dbReference>
<dbReference type="CDD" id="cd05013">
    <property type="entry name" value="SIS_RpiR"/>
    <property type="match status" value="1"/>
</dbReference>
<dbReference type="Pfam" id="PF01418">
    <property type="entry name" value="HTH_6"/>
    <property type="match status" value="1"/>
</dbReference>
<dbReference type="GO" id="GO:0003677">
    <property type="term" value="F:DNA binding"/>
    <property type="evidence" value="ECO:0007669"/>
    <property type="project" value="UniProtKB-KW"/>
</dbReference>
<comment type="caution">
    <text evidence="6">The sequence shown here is derived from an EMBL/GenBank/DDBJ whole genome shotgun (WGS) entry which is preliminary data.</text>
</comment>
<dbReference type="InterPro" id="IPR046348">
    <property type="entry name" value="SIS_dom_sf"/>
</dbReference>
<reference evidence="6" key="1">
    <citation type="submission" date="2019-08" db="EMBL/GenBank/DDBJ databases">
        <authorList>
            <person name="Kucharzyk K."/>
            <person name="Murdoch R.W."/>
            <person name="Higgins S."/>
            <person name="Loffler F."/>
        </authorList>
    </citation>
    <scope>NUCLEOTIDE SEQUENCE</scope>
</reference>
<dbReference type="InterPro" id="IPR035472">
    <property type="entry name" value="RpiR-like_SIS"/>
</dbReference>
<keyword evidence="1" id="KW-0805">Transcription regulation</keyword>
<evidence type="ECO:0000259" key="5">
    <source>
        <dbReference type="PROSITE" id="PS51464"/>
    </source>
</evidence>
<dbReference type="SUPFAM" id="SSF53697">
    <property type="entry name" value="SIS domain"/>
    <property type="match status" value="1"/>
</dbReference>
<dbReference type="InterPro" id="IPR000281">
    <property type="entry name" value="HTH_RpiR"/>
</dbReference>
<dbReference type="InterPro" id="IPR036388">
    <property type="entry name" value="WH-like_DNA-bd_sf"/>
</dbReference>
<accession>A0A644Y748</accession>
<dbReference type="SUPFAM" id="SSF46689">
    <property type="entry name" value="Homeodomain-like"/>
    <property type="match status" value="1"/>
</dbReference>
<feature type="domain" description="SIS" evidence="5">
    <location>
        <begin position="130"/>
        <end position="270"/>
    </location>
</feature>
<keyword evidence="2" id="KW-0238">DNA-binding</keyword>
<evidence type="ECO:0000259" key="4">
    <source>
        <dbReference type="PROSITE" id="PS51071"/>
    </source>
</evidence>
<dbReference type="GO" id="GO:0097367">
    <property type="term" value="F:carbohydrate derivative binding"/>
    <property type="evidence" value="ECO:0007669"/>
    <property type="project" value="InterPro"/>
</dbReference>
<organism evidence="6">
    <name type="scientific">bioreactor metagenome</name>
    <dbReference type="NCBI Taxonomy" id="1076179"/>
    <lineage>
        <taxon>unclassified sequences</taxon>
        <taxon>metagenomes</taxon>
        <taxon>ecological metagenomes</taxon>
    </lineage>
</organism>
<dbReference type="Gene3D" id="3.40.50.10490">
    <property type="entry name" value="Glucose-6-phosphate isomerase like protein, domain 1"/>
    <property type="match status" value="1"/>
</dbReference>
<evidence type="ECO:0000256" key="1">
    <source>
        <dbReference type="ARBA" id="ARBA00023015"/>
    </source>
</evidence>
<protein>
    <submittedName>
        <fullName evidence="6">Putative HTH-type transcriptional regulator YbbH</fullName>
    </submittedName>
</protein>
<dbReference type="PROSITE" id="PS51071">
    <property type="entry name" value="HTH_RPIR"/>
    <property type="match status" value="1"/>
</dbReference>
<dbReference type="PANTHER" id="PTHR30514:SF1">
    <property type="entry name" value="HTH-TYPE TRANSCRIPTIONAL REGULATOR HEXR-RELATED"/>
    <property type="match status" value="1"/>
</dbReference>
<evidence type="ECO:0000256" key="2">
    <source>
        <dbReference type="ARBA" id="ARBA00023125"/>
    </source>
</evidence>
<gene>
    <name evidence="6" type="primary">ybbH_8</name>
    <name evidence="6" type="ORF">SDC9_68384</name>
</gene>
<proteinExistence type="predicted"/>
<dbReference type="InterPro" id="IPR009057">
    <property type="entry name" value="Homeodomain-like_sf"/>
</dbReference>
<dbReference type="InterPro" id="IPR047640">
    <property type="entry name" value="RpiR-like"/>
</dbReference>